<evidence type="ECO:0000256" key="1">
    <source>
        <dbReference type="ARBA" id="ARBA00022723"/>
    </source>
</evidence>
<protein>
    <submittedName>
        <fullName evidence="7">ZNF3 protein</fullName>
    </submittedName>
</protein>
<dbReference type="Proteomes" id="UP000584415">
    <property type="component" value="Unassembled WGS sequence"/>
</dbReference>
<gene>
    <name evidence="7" type="primary">Znf3_2</name>
    <name evidence="7" type="ORF">DYACAS_R13421</name>
</gene>
<dbReference type="PROSITE" id="PS50157">
    <property type="entry name" value="ZINC_FINGER_C2H2_2"/>
    <property type="match status" value="2"/>
</dbReference>
<evidence type="ECO:0000313" key="7">
    <source>
        <dbReference type="EMBL" id="NWU25435.1"/>
    </source>
</evidence>
<dbReference type="FunFam" id="3.30.160.60:FF:002343">
    <property type="entry name" value="Zinc finger protein 33A"/>
    <property type="match status" value="1"/>
</dbReference>
<dbReference type="Pfam" id="PF00096">
    <property type="entry name" value="zf-C2H2"/>
    <property type="match status" value="2"/>
</dbReference>
<dbReference type="PROSITE" id="PS00028">
    <property type="entry name" value="ZINC_FINGER_C2H2_1"/>
    <property type="match status" value="2"/>
</dbReference>
<dbReference type="SUPFAM" id="SSF57667">
    <property type="entry name" value="beta-beta-alpha zinc fingers"/>
    <property type="match status" value="1"/>
</dbReference>
<dbReference type="InterPro" id="IPR013087">
    <property type="entry name" value="Znf_C2H2_type"/>
</dbReference>
<evidence type="ECO:0000256" key="5">
    <source>
        <dbReference type="PROSITE-ProRule" id="PRU00042"/>
    </source>
</evidence>
<keyword evidence="4" id="KW-0862">Zinc</keyword>
<dbReference type="GO" id="GO:0000981">
    <property type="term" value="F:DNA-binding transcription factor activity, RNA polymerase II-specific"/>
    <property type="evidence" value="ECO:0007669"/>
    <property type="project" value="TreeGrafter"/>
</dbReference>
<keyword evidence="8" id="KW-1185">Reference proteome</keyword>
<sequence length="54" mass="6405">CLECSKSFRQSSDLVIHQNIHTIERSYKCLECGKSFSQRYHLIHHQHLHSGERP</sequence>
<dbReference type="EMBL" id="VYXC01006640">
    <property type="protein sequence ID" value="NWU25435.1"/>
    <property type="molecule type" value="Genomic_DNA"/>
</dbReference>
<dbReference type="PANTHER" id="PTHR23226">
    <property type="entry name" value="ZINC FINGER AND SCAN DOMAIN-CONTAINING"/>
    <property type="match status" value="1"/>
</dbReference>
<feature type="non-terminal residue" evidence="7">
    <location>
        <position position="54"/>
    </location>
</feature>
<feature type="non-terminal residue" evidence="7">
    <location>
        <position position="1"/>
    </location>
</feature>
<dbReference type="FunFam" id="3.30.160.60:FF:000739">
    <property type="entry name" value="Zgc:171418 protein"/>
    <property type="match status" value="1"/>
</dbReference>
<name>A0A7K5VBD4_9CORV</name>
<dbReference type="Gene3D" id="3.30.160.60">
    <property type="entry name" value="Classic Zinc Finger"/>
    <property type="match status" value="2"/>
</dbReference>
<evidence type="ECO:0000313" key="8">
    <source>
        <dbReference type="Proteomes" id="UP000584415"/>
    </source>
</evidence>
<proteinExistence type="predicted"/>
<keyword evidence="2" id="KW-0677">Repeat</keyword>
<dbReference type="GO" id="GO:0000978">
    <property type="term" value="F:RNA polymerase II cis-regulatory region sequence-specific DNA binding"/>
    <property type="evidence" value="ECO:0007669"/>
    <property type="project" value="TreeGrafter"/>
</dbReference>
<keyword evidence="3 5" id="KW-0863">Zinc-finger</keyword>
<feature type="domain" description="C2H2-type" evidence="6">
    <location>
        <begin position="1"/>
        <end position="26"/>
    </location>
</feature>
<dbReference type="GO" id="GO:0008270">
    <property type="term" value="F:zinc ion binding"/>
    <property type="evidence" value="ECO:0007669"/>
    <property type="project" value="UniProtKB-KW"/>
</dbReference>
<dbReference type="SMART" id="SM00355">
    <property type="entry name" value="ZnF_C2H2"/>
    <property type="match status" value="2"/>
</dbReference>
<dbReference type="PANTHER" id="PTHR23226:SF377">
    <property type="entry name" value="ZINC FINGER AND SCAN DOMAIN-CONTAINING PROTEIN 20"/>
    <property type="match status" value="1"/>
</dbReference>
<evidence type="ECO:0000259" key="6">
    <source>
        <dbReference type="PROSITE" id="PS50157"/>
    </source>
</evidence>
<evidence type="ECO:0000256" key="4">
    <source>
        <dbReference type="ARBA" id="ARBA00022833"/>
    </source>
</evidence>
<evidence type="ECO:0000256" key="2">
    <source>
        <dbReference type="ARBA" id="ARBA00022737"/>
    </source>
</evidence>
<feature type="domain" description="C2H2-type" evidence="6">
    <location>
        <begin position="27"/>
        <end position="54"/>
    </location>
</feature>
<accession>A0A7K5VBD4</accession>
<dbReference type="AlphaFoldDB" id="A0A7K5VBD4"/>
<reference evidence="7 8" key="1">
    <citation type="submission" date="2019-09" db="EMBL/GenBank/DDBJ databases">
        <title>Bird 10,000 Genomes (B10K) Project - Family phase.</title>
        <authorList>
            <person name="Zhang G."/>
        </authorList>
    </citation>
    <scope>NUCLEOTIDE SEQUENCE [LARGE SCALE GENOMIC DNA]</scope>
    <source>
        <strain evidence="7">B10K-DU-001-71</strain>
        <tissue evidence="7">Muscle</tissue>
    </source>
</reference>
<evidence type="ECO:0000256" key="3">
    <source>
        <dbReference type="ARBA" id="ARBA00022771"/>
    </source>
</evidence>
<keyword evidence="1" id="KW-0479">Metal-binding</keyword>
<dbReference type="InterPro" id="IPR036236">
    <property type="entry name" value="Znf_C2H2_sf"/>
</dbReference>
<comment type="caution">
    <text evidence="7">The sequence shown here is derived from an EMBL/GenBank/DDBJ whole genome shotgun (WGS) entry which is preliminary data.</text>
</comment>
<organism evidence="7 8">
    <name type="scientific">Platysteira castanea</name>
    <dbReference type="NCBI Taxonomy" id="1160851"/>
    <lineage>
        <taxon>Eukaryota</taxon>
        <taxon>Metazoa</taxon>
        <taxon>Chordata</taxon>
        <taxon>Craniata</taxon>
        <taxon>Vertebrata</taxon>
        <taxon>Euteleostomi</taxon>
        <taxon>Archelosauria</taxon>
        <taxon>Archosauria</taxon>
        <taxon>Dinosauria</taxon>
        <taxon>Saurischia</taxon>
        <taxon>Theropoda</taxon>
        <taxon>Coelurosauria</taxon>
        <taxon>Aves</taxon>
        <taxon>Neognathae</taxon>
        <taxon>Neoaves</taxon>
        <taxon>Telluraves</taxon>
        <taxon>Australaves</taxon>
        <taxon>Passeriformes</taxon>
        <taxon>Corvoidea</taxon>
        <taxon>Platysteiridae</taxon>
        <taxon>Platysteira</taxon>
    </lineage>
</organism>